<organism evidence="2">
    <name type="scientific">Triticum aestivum</name>
    <name type="common">Wheat</name>
    <dbReference type="NCBI Taxonomy" id="4565"/>
    <lineage>
        <taxon>Eukaryota</taxon>
        <taxon>Viridiplantae</taxon>
        <taxon>Streptophyta</taxon>
        <taxon>Embryophyta</taxon>
        <taxon>Tracheophyta</taxon>
        <taxon>Spermatophyta</taxon>
        <taxon>Magnoliopsida</taxon>
        <taxon>Liliopsida</taxon>
        <taxon>Poales</taxon>
        <taxon>Poaceae</taxon>
        <taxon>BOP clade</taxon>
        <taxon>Pooideae</taxon>
        <taxon>Triticodae</taxon>
        <taxon>Triticeae</taxon>
        <taxon>Triticinae</taxon>
        <taxon>Triticum</taxon>
    </lineage>
</organism>
<proteinExistence type="predicted"/>
<reference evidence="2" key="2">
    <citation type="submission" date="2018-10" db="UniProtKB">
        <authorList>
            <consortium name="EnsemblPlants"/>
        </authorList>
    </citation>
    <scope>IDENTIFICATION</scope>
</reference>
<dbReference type="EnsemblPlants" id="TraesCS2D02G288500.1">
    <property type="protein sequence ID" value="TraesCS2D02G288500.1.cds1"/>
    <property type="gene ID" value="TraesCS2D02G288500"/>
</dbReference>
<dbReference type="SMR" id="A0A3B6DEE6"/>
<dbReference type="Gene3D" id="3.60.10.10">
    <property type="entry name" value="Endonuclease/exonuclease/phosphatase"/>
    <property type="match status" value="1"/>
</dbReference>
<dbReference type="Gramene" id="TraesCS2D02G288500.1">
    <property type="protein sequence ID" value="TraesCS2D02G288500.1.cds1"/>
    <property type="gene ID" value="TraesCS2D02G288500"/>
</dbReference>
<dbReference type="Gramene" id="TraesRN2D0100711800.1">
    <property type="protein sequence ID" value="TraesRN2D0100711800.1"/>
    <property type="gene ID" value="TraesRN2D0100711800"/>
</dbReference>
<dbReference type="AlphaFoldDB" id="A0A3B6DEE6"/>
<dbReference type="Gramene" id="TraesROB_scaffold_149859_01G000100.1">
    <property type="protein sequence ID" value="TraesROB_scaffold_149859_01G000100.1"/>
    <property type="gene ID" value="TraesROB_scaffold_149859_01G000100"/>
</dbReference>
<dbReference type="OrthoDB" id="691861at2759"/>
<dbReference type="SUPFAM" id="SSF56219">
    <property type="entry name" value="DNase I-like"/>
    <property type="match status" value="1"/>
</dbReference>
<name>A0A3B6DEE6_WHEAT</name>
<dbReference type="Gramene" id="TraesCS2D03G0669000.1">
    <property type="protein sequence ID" value="TraesCS2D03G0669000.1.CDS1"/>
    <property type="gene ID" value="TraesCS2D03G0669000"/>
</dbReference>
<evidence type="ECO:0000259" key="1">
    <source>
        <dbReference type="Pfam" id="PF03372"/>
    </source>
</evidence>
<dbReference type="InterPro" id="IPR005135">
    <property type="entry name" value="Endo/exonuclease/phosphatase"/>
</dbReference>
<feature type="domain" description="Endonuclease/exonuclease/phosphatase" evidence="1">
    <location>
        <begin position="10"/>
        <end position="84"/>
    </location>
</feature>
<reference evidence="2" key="1">
    <citation type="submission" date="2018-08" db="EMBL/GenBank/DDBJ databases">
        <authorList>
            <person name="Rossello M."/>
        </authorList>
    </citation>
    <scope>NUCLEOTIDE SEQUENCE [LARGE SCALE GENOMIC DNA]</scope>
    <source>
        <strain evidence="2">cv. Chinese Spring</strain>
    </source>
</reference>
<dbReference type="STRING" id="4565.A0A3B6DEE6"/>
<dbReference type="Proteomes" id="UP000019116">
    <property type="component" value="Chromosome 2D"/>
</dbReference>
<dbReference type="Gramene" id="TraesCLE_scaffold_054160_01G000200.1">
    <property type="protein sequence ID" value="TraesCLE_scaffold_054160_01G000200.1"/>
    <property type="gene ID" value="TraesCLE_scaffold_054160_01G000200"/>
</dbReference>
<accession>A0A3B6DEE6</accession>
<dbReference type="Pfam" id="PF03372">
    <property type="entry name" value="Exo_endo_phos"/>
    <property type="match status" value="1"/>
</dbReference>
<dbReference type="OMA" id="NCPARRI"/>
<sequence>MNQNLKIVFWNVRSLNCPARRIAVLSMIASVSPSVVCLQESKLAVVSPAVVAETCGTAFQDFFVLPADGTHGGIILAWRHWPLPRHRPRHGARARGALVAD</sequence>
<dbReference type="GO" id="GO:0003824">
    <property type="term" value="F:catalytic activity"/>
    <property type="evidence" value="ECO:0007669"/>
    <property type="project" value="InterPro"/>
</dbReference>
<keyword evidence="3" id="KW-1185">Reference proteome</keyword>
<dbReference type="Gramene" id="TraesWEE_scaffold_030195_01G000100.1">
    <property type="protein sequence ID" value="TraesWEE_scaffold_030195_01G000100.1"/>
    <property type="gene ID" value="TraesWEE_scaffold_030195_01G000100"/>
</dbReference>
<evidence type="ECO:0000313" key="2">
    <source>
        <dbReference type="EnsemblPlants" id="TraesCS2D02G288500.1.cds1"/>
    </source>
</evidence>
<dbReference type="InterPro" id="IPR036691">
    <property type="entry name" value="Endo/exonu/phosph_ase_sf"/>
</dbReference>
<evidence type="ECO:0000313" key="3">
    <source>
        <dbReference type="Proteomes" id="UP000019116"/>
    </source>
</evidence>
<protein>
    <recommendedName>
        <fullName evidence="1">Endonuclease/exonuclease/phosphatase domain-containing protein</fullName>
    </recommendedName>
</protein>
<dbReference type="Gramene" id="TraesCAD_scaffold_063578_01G000100.1">
    <property type="protein sequence ID" value="TraesCAD_scaffold_063578_01G000100.1"/>
    <property type="gene ID" value="TraesCAD_scaffold_063578_01G000100"/>
</dbReference>